<accession>A0ABT9MQC1</accession>
<sequence length="341" mass="36464">MTALESRYRVLLRAYPRDYRRRHGLELITTLMDAARPGQERPDRADVLDLVRGGLRQRFRLPAGRATLAFAIVAALFAAGLGAAGGAWAGWRFNKNPVPADAEILRIAGVALGRTFPGGTTVSHNHADGLVEVFPWTDSATLGWDAQDARDAATRIAAEGWDAGPIETGLYRTGPEYDLHRTAFVAERDGLLLLYTAEWPDTSAVPHSYVGVSIRPALPWTAHAGGVAGAVLAAIAAWLFVAWAGYRLRRAEFALRVAGTLCAVTTLVALTLPVVSIWVDGVRAALPDPLLVRGTSLLWSAFDAFDGFYLAAAIPFLLVTAVIAGAARRSAPLPAAERPPA</sequence>
<proteinExistence type="predicted"/>
<feature type="transmembrane region" description="Helical" evidence="1">
    <location>
        <begin position="220"/>
        <end position="241"/>
    </location>
</feature>
<organism evidence="2 3">
    <name type="scientific">Catenuloplanes nepalensis</name>
    <dbReference type="NCBI Taxonomy" id="587533"/>
    <lineage>
        <taxon>Bacteria</taxon>
        <taxon>Bacillati</taxon>
        <taxon>Actinomycetota</taxon>
        <taxon>Actinomycetes</taxon>
        <taxon>Micromonosporales</taxon>
        <taxon>Micromonosporaceae</taxon>
        <taxon>Catenuloplanes</taxon>
    </lineage>
</organism>
<feature type="transmembrane region" description="Helical" evidence="1">
    <location>
        <begin position="307"/>
        <end position="327"/>
    </location>
</feature>
<comment type="caution">
    <text evidence="2">The sequence shown here is derived from an EMBL/GenBank/DDBJ whole genome shotgun (WGS) entry which is preliminary data.</text>
</comment>
<dbReference type="EMBL" id="JAUSRA010000001">
    <property type="protein sequence ID" value="MDP9793607.1"/>
    <property type="molecule type" value="Genomic_DNA"/>
</dbReference>
<keyword evidence="1" id="KW-0472">Membrane</keyword>
<dbReference type="Proteomes" id="UP001240984">
    <property type="component" value="Unassembled WGS sequence"/>
</dbReference>
<feature type="transmembrane region" description="Helical" evidence="1">
    <location>
        <begin position="66"/>
        <end position="91"/>
    </location>
</feature>
<evidence type="ECO:0000256" key="1">
    <source>
        <dbReference type="SAM" id="Phobius"/>
    </source>
</evidence>
<evidence type="ECO:0000313" key="2">
    <source>
        <dbReference type="EMBL" id="MDP9793607.1"/>
    </source>
</evidence>
<evidence type="ECO:0000313" key="3">
    <source>
        <dbReference type="Proteomes" id="UP001240984"/>
    </source>
</evidence>
<feature type="transmembrane region" description="Helical" evidence="1">
    <location>
        <begin position="253"/>
        <end position="279"/>
    </location>
</feature>
<name>A0ABT9MQC1_9ACTN</name>
<keyword evidence="1" id="KW-1133">Transmembrane helix</keyword>
<keyword evidence="1" id="KW-0812">Transmembrane</keyword>
<reference evidence="2 3" key="1">
    <citation type="submission" date="2023-07" db="EMBL/GenBank/DDBJ databases">
        <title>Sequencing the genomes of 1000 actinobacteria strains.</title>
        <authorList>
            <person name="Klenk H.-P."/>
        </authorList>
    </citation>
    <scope>NUCLEOTIDE SEQUENCE [LARGE SCALE GENOMIC DNA]</scope>
    <source>
        <strain evidence="2 3">DSM 44710</strain>
    </source>
</reference>
<dbReference type="RefSeq" id="WP_306828674.1">
    <property type="nucleotide sequence ID" value="NZ_JAUSRA010000001.1"/>
</dbReference>
<keyword evidence="3" id="KW-1185">Reference proteome</keyword>
<protein>
    <submittedName>
        <fullName evidence="2">Uncharacterized protein</fullName>
    </submittedName>
</protein>
<gene>
    <name evidence="2" type="ORF">J2S43_002119</name>
</gene>